<dbReference type="AlphaFoldDB" id="A0A9P4R931"/>
<dbReference type="InterPro" id="IPR018946">
    <property type="entry name" value="PhoD-like_MPP"/>
</dbReference>
<dbReference type="InterPro" id="IPR043904">
    <property type="entry name" value="PhoD_2-like"/>
</dbReference>
<feature type="domain" description="PhoD-like phosphatase" evidence="2">
    <location>
        <begin position="451"/>
        <end position="579"/>
    </location>
</feature>
<feature type="region of interest" description="Disordered" evidence="1">
    <location>
        <begin position="586"/>
        <end position="618"/>
    </location>
</feature>
<dbReference type="OrthoDB" id="9999821at2759"/>
<feature type="compositionally biased region" description="Polar residues" evidence="1">
    <location>
        <begin position="1"/>
        <end position="12"/>
    </location>
</feature>
<dbReference type="EMBL" id="ML996106">
    <property type="protein sequence ID" value="KAF2738934.1"/>
    <property type="molecule type" value="Genomic_DNA"/>
</dbReference>
<evidence type="ECO:0000259" key="2">
    <source>
        <dbReference type="Pfam" id="PF19050"/>
    </source>
</evidence>
<feature type="region of interest" description="Disordered" evidence="1">
    <location>
        <begin position="631"/>
        <end position="688"/>
    </location>
</feature>
<protein>
    <recommendedName>
        <fullName evidence="2">PhoD-like phosphatase domain-containing protein</fullName>
    </recommendedName>
</protein>
<gene>
    <name evidence="3" type="ORF">EJ04DRAFT_7686</name>
</gene>
<dbReference type="Gene3D" id="3.60.21.70">
    <property type="entry name" value="PhoD-like phosphatase"/>
    <property type="match status" value="1"/>
</dbReference>
<feature type="compositionally biased region" description="Low complexity" evidence="1">
    <location>
        <begin position="631"/>
        <end position="651"/>
    </location>
</feature>
<organism evidence="3 4">
    <name type="scientific">Polyplosphaeria fusca</name>
    <dbReference type="NCBI Taxonomy" id="682080"/>
    <lineage>
        <taxon>Eukaryota</taxon>
        <taxon>Fungi</taxon>
        <taxon>Dikarya</taxon>
        <taxon>Ascomycota</taxon>
        <taxon>Pezizomycotina</taxon>
        <taxon>Dothideomycetes</taxon>
        <taxon>Pleosporomycetidae</taxon>
        <taxon>Pleosporales</taxon>
        <taxon>Tetraplosphaeriaceae</taxon>
        <taxon>Polyplosphaeria</taxon>
    </lineage>
</organism>
<reference evidence="3" key="1">
    <citation type="journal article" date="2020" name="Stud. Mycol.">
        <title>101 Dothideomycetes genomes: a test case for predicting lifestyles and emergence of pathogens.</title>
        <authorList>
            <person name="Haridas S."/>
            <person name="Albert R."/>
            <person name="Binder M."/>
            <person name="Bloem J."/>
            <person name="Labutti K."/>
            <person name="Salamov A."/>
            <person name="Andreopoulos B."/>
            <person name="Baker S."/>
            <person name="Barry K."/>
            <person name="Bills G."/>
            <person name="Bluhm B."/>
            <person name="Cannon C."/>
            <person name="Castanera R."/>
            <person name="Culley D."/>
            <person name="Daum C."/>
            <person name="Ezra D."/>
            <person name="Gonzalez J."/>
            <person name="Henrissat B."/>
            <person name="Kuo A."/>
            <person name="Liang C."/>
            <person name="Lipzen A."/>
            <person name="Lutzoni F."/>
            <person name="Magnuson J."/>
            <person name="Mondo S."/>
            <person name="Nolan M."/>
            <person name="Ohm R."/>
            <person name="Pangilinan J."/>
            <person name="Park H.-J."/>
            <person name="Ramirez L."/>
            <person name="Alfaro M."/>
            <person name="Sun H."/>
            <person name="Tritt A."/>
            <person name="Yoshinaga Y."/>
            <person name="Zwiers L.-H."/>
            <person name="Turgeon B."/>
            <person name="Goodwin S."/>
            <person name="Spatafora J."/>
            <person name="Crous P."/>
            <person name="Grigoriev I."/>
        </authorList>
    </citation>
    <scope>NUCLEOTIDE SEQUENCE</scope>
    <source>
        <strain evidence="3">CBS 125425</strain>
    </source>
</reference>
<feature type="compositionally biased region" description="Low complexity" evidence="1">
    <location>
        <begin position="586"/>
        <end position="604"/>
    </location>
</feature>
<dbReference type="InterPro" id="IPR038607">
    <property type="entry name" value="PhoD-like_sf"/>
</dbReference>
<dbReference type="PANTHER" id="PTHR46689">
    <property type="entry name" value="MEMBRANE PROTEIN, PUTATIVE-RELATED"/>
    <property type="match status" value="1"/>
</dbReference>
<dbReference type="Proteomes" id="UP000799444">
    <property type="component" value="Unassembled WGS sequence"/>
</dbReference>
<name>A0A9P4R931_9PLEO</name>
<sequence>MATEASEIQPQSGGVGKGPQLLSTSKQLEVLVGPLLNYRRMGNVASGEPTWHGSVLIVSTPGQTSPELTLSPAGAVDPNEGNSIFTGPGGKTVAGEKLYEDPGKAFWRFVIDLPFQKFEARWKYTIKGLAYVDENKTEKPQVFAVPSIAQSMRILFHSCNGFSVGTDVDAWSGPALWNDVLRMHAQKPFHVMLGGGDQIYNDGVRVDGPLKPWTDIGNPHKRRDYPFDEKMRAECDDYYFNNYVRWYGQAPFSTANGQIPQVNIWDDHDIIDGFGSYTDHFMRCAVFRGIGGVAQKYYALFQHHVAPPKSTFTTDAPKTTDVGPEGTPADPVQLKNTFVMTDDVEDESYIMGNKPGPYVEERSRSIYSQLGARIAFVGIDARMERTRHQINYPDTYNLIFDRMNKEFAANKNLKHLILLLGVPIAYPRLQWLENIFSSPLIAPIKFLNKRFGFGGSLFNKFDGNVDLLDDLDDHYTAHQHKHERRELIERLQAFSKKHSARVTILGGDVHLAAIGRFYTKAKVGIPAEKDWRYMPNVISSAITNKPPPAAVANLLAKRNKIHHLNHDTDETLLEIFNRDPGIAGKTNGAANGATNGATNGTTNGDVKKKTSDANHATMPSRNYAIIAESSATPTPASAAPAPAASETPAPTQTADGAAPAETSSPPDPKANARKPIHVGENGAGTDHPAAGGLIATGLCGPYGLDVSLRVEISPSDREGHTDGYGFSIPALDVGGGYADQGSRW</sequence>
<dbReference type="PANTHER" id="PTHR46689:SF3">
    <property type="entry name" value="PHOD-LIKE PHOSPHATASE DOMAIN-CONTAINING PROTEIN"/>
    <property type="match status" value="1"/>
</dbReference>
<feature type="region of interest" description="Disordered" evidence="1">
    <location>
        <begin position="1"/>
        <end position="20"/>
    </location>
</feature>
<dbReference type="Pfam" id="PF19050">
    <property type="entry name" value="PhoD_2"/>
    <property type="match status" value="3"/>
</dbReference>
<feature type="domain" description="PhoD-like phosphatase" evidence="2">
    <location>
        <begin position="369"/>
        <end position="436"/>
    </location>
</feature>
<dbReference type="GO" id="GO:0016020">
    <property type="term" value="C:membrane"/>
    <property type="evidence" value="ECO:0007669"/>
    <property type="project" value="TreeGrafter"/>
</dbReference>
<evidence type="ECO:0000313" key="3">
    <source>
        <dbReference type="EMBL" id="KAF2738934.1"/>
    </source>
</evidence>
<dbReference type="CDD" id="cd07389">
    <property type="entry name" value="MPP_PhoD"/>
    <property type="match status" value="1"/>
</dbReference>
<feature type="domain" description="PhoD-like phosphatase" evidence="2">
    <location>
        <begin position="149"/>
        <end position="306"/>
    </location>
</feature>
<evidence type="ECO:0000256" key="1">
    <source>
        <dbReference type="SAM" id="MobiDB-lite"/>
    </source>
</evidence>
<accession>A0A9P4R931</accession>
<comment type="caution">
    <text evidence="3">The sequence shown here is derived from an EMBL/GenBank/DDBJ whole genome shotgun (WGS) entry which is preliminary data.</text>
</comment>
<keyword evidence="4" id="KW-1185">Reference proteome</keyword>
<proteinExistence type="predicted"/>
<evidence type="ECO:0000313" key="4">
    <source>
        <dbReference type="Proteomes" id="UP000799444"/>
    </source>
</evidence>